<dbReference type="PATRIC" id="fig|1217691.3.peg.1536"/>
<protein>
    <recommendedName>
        <fullName evidence="3">Lipoprotein</fullName>
    </recommendedName>
</protein>
<dbReference type="PROSITE" id="PS51257">
    <property type="entry name" value="PROKAR_LIPOPROTEIN"/>
    <property type="match status" value="1"/>
</dbReference>
<accession>R8YHD0</accession>
<organism evidence="1 2">
    <name type="scientific">Acinetobacter pittii ANC 4050</name>
    <dbReference type="NCBI Taxonomy" id="1217691"/>
    <lineage>
        <taxon>Bacteria</taxon>
        <taxon>Pseudomonadati</taxon>
        <taxon>Pseudomonadota</taxon>
        <taxon>Gammaproteobacteria</taxon>
        <taxon>Moraxellales</taxon>
        <taxon>Moraxellaceae</taxon>
        <taxon>Acinetobacter</taxon>
        <taxon>Acinetobacter calcoaceticus/baumannii complex</taxon>
    </lineage>
</organism>
<dbReference type="HOGENOM" id="CLU_106292_0_0_6"/>
<comment type="caution">
    <text evidence="1">The sequence shown here is derived from an EMBL/GenBank/DDBJ whole genome shotgun (WGS) entry which is preliminary data.</text>
</comment>
<dbReference type="AlphaFoldDB" id="R8YHD0"/>
<gene>
    <name evidence="1" type="ORF">F931_01556</name>
</gene>
<dbReference type="OrthoDB" id="1419830at2"/>
<dbReference type="Proteomes" id="UP000014024">
    <property type="component" value="Unassembled WGS sequence"/>
</dbReference>
<dbReference type="RefSeq" id="WP_016141564.1">
    <property type="nucleotide sequence ID" value="NZ_KB976987.1"/>
</dbReference>
<evidence type="ECO:0008006" key="3">
    <source>
        <dbReference type="Google" id="ProtNLM"/>
    </source>
</evidence>
<evidence type="ECO:0000313" key="2">
    <source>
        <dbReference type="Proteomes" id="UP000014024"/>
    </source>
</evidence>
<evidence type="ECO:0000313" key="1">
    <source>
        <dbReference type="EMBL" id="EOQ68838.1"/>
    </source>
</evidence>
<name>R8YHD0_ACIPI</name>
<reference evidence="1 2" key="1">
    <citation type="submission" date="2013-02" db="EMBL/GenBank/DDBJ databases">
        <title>The Genome Sequence of Acinetobacter sp. ANC 4050.</title>
        <authorList>
            <consortium name="The Broad Institute Genome Sequencing Platform"/>
            <consortium name="The Broad Institute Genome Sequencing Center for Infectious Disease"/>
            <person name="Cerqueira G."/>
            <person name="Feldgarden M."/>
            <person name="Courvalin P."/>
            <person name="Perichon B."/>
            <person name="Grillot-Courvalin C."/>
            <person name="Clermont D."/>
            <person name="Rocha E."/>
            <person name="Yoon E.-J."/>
            <person name="Nemec A."/>
            <person name="Walker B."/>
            <person name="Young S.K."/>
            <person name="Zeng Q."/>
            <person name="Gargeya S."/>
            <person name="Fitzgerald M."/>
            <person name="Haas B."/>
            <person name="Abouelleil A."/>
            <person name="Alvarado L."/>
            <person name="Arachchi H.M."/>
            <person name="Berlin A.M."/>
            <person name="Chapman S.B."/>
            <person name="Dewar J."/>
            <person name="Goldberg J."/>
            <person name="Griggs A."/>
            <person name="Gujja S."/>
            <person name="Hansen M."/>
            <person name="Howarth C."/>
            <person name="Imamovic A."/>
            <person name="Larimer J."/>
            <person name="McCowan C."/>
            <person name="Murphy C."/>
            <person name="Neiman D."/>
            <person name="Pearson M."/>
            <person name="Priest M."/>
            <person name="Roberts A."/>
            <person name="Saif S."/>
            <person name="Shea T."/>
            <person name="Sisk P."/>
            <person name="Sykes S."/>
            <person name="Wortman J."/>
            <person name="Nusbaum C."/>
            <person name="Birren B."/>
        </authorList>
    </citation>
    <scope>NUCLEOTIDE SEQUENCE [LARGE SCALE GENOMIC DNA]</scope>
    <source>
        <strain evidence="1 2">ANC 4050</strain>
    </source>
</reference>
<sequence>MKEMLAAGLVGLGLVGCTTPQIGNYIPKTANISKPPIGSINTAYVGDSLVSQGRAVEQDVLVIDSNYDLNMQYKVFAGKYAQVGQDKDNKYYSLRELKKNTEGARAKLLSDPPSVFMINKKGWLCVVTIYNTKSCGDAIGVSFKAEGSVNEDSFQQTLIYSGKVGNKINIGYREFSSNIARPVFNNNVEYDLSQSKEIGYKGALLEIIEATNQDIKYKVIRNFNKVD</sequence>
<dbReference type="EMBL" id="APQM01000007">
    <property type="protein sequence ID" value="EOQ68838.1"/>
    <property type="molecule type" value="Genomic_DNA"/>
</dbReference>
<proteinExistence type="predicted"/>